<keyword evidence="3" id="KW-1185">Reference proteome</keyword>
<organism evidence="2 3">
    <name type="scientific">Hondaea fermentalgiana</name>
    <dbReference type="NCBI Taxonomy" id="2315210"/>
    <lineage>
        <taxon>Eukaryota</taxon>
        <taxon>Sar</taxon>
        <taxon>Stramenopiles</taxon>
        <taxon>Bigyra</taxon>
        <taxon>Labyrinthulomycetes</taxon>
        <taxon>Thraustochytrida</taxon>
        <taxon>Thraustochytriidae</taxon>
        <taxon>Hondaea</taxon>
    </lineage>
</organism>
<evidence type="ECO:0000256" key="1">
    <source>
        <dbReference type="SAM" id="MobiDB-lite"/>
    </source>
</evidence>
<feature type="region of interest" description="Disordered" evidence="1">
    <location>
        <begin position="34"/>
        <end position="98"/>
    </location>
</feature>
<feature type="compositionally biased region" description="Acidic residues" evidence="1">
    <location>
        <begin position="80"/>
        <end position="92"/>
    </location>
</feature>
<dbReference type="EMBL" id="BEYU01000166">
    <property type="protein sequence ID" value="GBG33687.1"/>
    <property type="molecule type" value="Genomic_DNA"/>
</dbReference>
<evidence type="ECO:0000313" key="3">
    <source>
        <dbReference type="Proteomes" id="UP000241890"/>
    </source>
</evidence>
<sequence>MMQRTLLAKAALSAASETLSGEAPGEKVQVRRANLNRTSAMAGTQTTTTTATKRRRAPASTRAKRAESARPDANTGTKDDNDDDDDDDDAEGDIMTNTVDENLSIDDLANLAHACRLRDECERDLEAAVTALLRQREAASARMGAQPWSRVQQLAETALSATKELEAVRQETRSARETIVNLRADADRWHAEADALRARMTAGATQGEDDETASAILEAAARLEAKEQECEQLRVQRTRLSADLDAARREAHDAVAQNTSIKRDAEIAKRDLENLKRAAHQRISALESQMRSYREDAEGLRSGEAKMRGQAEKFEAALDESRAESRMLERTSDTLRDDLERSERALKAAQAESARRQALLEQEQLKTQQNALEMDSLSRQVAKLTKDLHAAREATARQERARSEAFSEHEESLEELRKSLEDAREREGALRESLADARAQTNAIREEAAQADNDAQSRIADLEQTLSKLLTNMQSRTLMPRSASLNTDAVGLLSRANEGETENGGGQDAIAARATRIRQEIHAATKHLFPVKSRGPQQQEKEDRNKFTDEYDGKGYVKSTKESEDAHPESEIVSVASRSRDEDAWSRREEPSKRSRARGRPRRRGVVMGAARATGAPYKA</sequence>
<gene>
    <name evidence="2" type="ORF">FCC1311_099102</name>
</gene>
<feature type="region of interest" description="Disordered" evidence="1">
    <location>
        <begin position="525"/>
        <end position="620"/>
    </location>
</feature>
<feature type="region of interest" description="Disordered" evidence="1">
    <location>
        <begin position="287"/>
        <end position="339"/>
    </location>
</feature>
<comment type="caution">
    <text evidence="2">The sequence shown here is derived from an EMBL/GenBank/DDBJ whole genome shotgun (WGS) entry which is preliminary data.</text>
</comment>
<feature type="compositionally biased region" description="Basic residues" evidence="1">
    <location>
        <begin position="594"/>
        <end position="605"/>
    </location>
</feature>
<proteinExistence type="predicted"/>
<name>A0A2R5GS25_9STRA</name>
<dbReference type="Proteomes" id="UP000241890">
    <property type="component" value="Unassembled WGS sequence"/>
</dbReference>
<dbReference type="AlphaFoldDB" id="A0A2R5GS25"/>
<feature type="compositionally biased region" description="Low complexity" evidence="1">
    <location>
        <begin position="606"/>
        <end position="620"/>
    </location>
</feature>
<feature type="region of interest" description="Disordered" evidence="1">
    <location>
        <begin position="392"/>
        <end position="417"/>
    </location>
</feature>
<accession>A0A2R5GS25</accession>
<feature type="compositionally biased region" description="Low complexity" evidence="1">
    <location>
        <begin position="37"/>
        <end position="51"/>
    </location>
</feature>
<reference evidence="2 3" key="1">
    <citation type="submission" date="2017-12" db="EMBL/GenBank/DDBJ databases">
        <title>Sequencing, de novo assembly and annotation of complete genome of a new Thraustochytrid species, strain FCC1311.</title>
        <authorList>
            <person name="Sedici K."/>
            <person name="Godart F."/>
            <person name="Aiese Cigliano R."/>
            <person name="Sanseverino W."/>
            <person name="Barakat M."/>
            <person name="Ortet P."/>
            <person name="Marechal E."/>
            <person name="Cagnac O."/>
            <person name="Amato A."/>
        </authorList>
    </citation>
    <scope>NUCLEOTIDE SEQUENCE [LARGE SCALE GENOMIC DNA]</scope>
</reference>
<evidence type="ECO:0000313" key="2">
    <source>
        <dbReference type="EMBL" id="GBG33687.1"/>
    </source>
</evidence>
<feature type="compositionally biased region" description="Basic and acidic residues" evidence="1">
    <location>
        <begin position="578"/>
        <end position="593"/>
    </location>
</feature>
<dbReference type="InParanoid" id="A0A2R5GS25"/>
<protein>
    <submittedName>
        <fullName evidence="2">Laminin subunit beta-1</fullName>
    </submittedName>
</protein>
<feature type="compositionally biased region" description="Basic and acidic residues" evidence="1">
    <location>
        <begin position="539"/>
        <end position="570"/>
    </location>
</feature>
<feature type="compositionally biased region" description="Basic and acidic residues" evidence="1">
    <location>
        <begin position="292"/>
        <end position="339"/>
    </location>
</feature>